<organism evidence="2 3">
    <name type="scientific">Rhodofomes roseus</name>
    <dbReference type="NCBI Taxonomy" id="34475"/>
    <lineage>
        <taxon>Eukaryota</taxon>
        <taxon>Fungi</taxon>
        <taxon>Dikarya</taxon>
        <taxon>Basidiomycota</taxon>
        <taxon>Agaricomycotina</taxon>
        <taxon>Agaricomycetes</taxon>
        <taxon>Polyporales</taxon>
        <taxon>Rhodofomes</taxon>
    </lineage>
</organism>
<evidence type="ECO:0000313" key="3">
    <source>
        <dbReference type="Proteomes" id="UP000814176"/>
    </source>
</evidence>
<gene>
    <name evidence="2" type="ORF">C8Q71DRAFT_672403</name>
</gene>
<dbReference type="Proteomes" id="UP000814176">
    <property type="component" value="Unassembled WGS sequence"/>
</dbReference>
<proteinExistence type="predicted"/>
<keyword evidence="3" id="KW-1185">Reference proteome</keyword>
<feature type="compositionally biased region" description="Pro residues" evidence="1">
    <location>
        <begin position="1"/>
        <end position="10"/>
    </location>
</feature>
<dbReference type="GeneID" id="72000410"/>
<reference evidence="2 3" key="1">
    <citation type="journal article" date="2021" name="Environ. Microbiol.">
        <title>Gene family expansions and transcriptome signatures uncover fungal adaptations to wood decay.</title>
        <authorList>
            <person name="Hage H."/>
            <person name="Miyauchi S."/>
            <person name="Viragh M."/>
            <person name="Drula E."/>
            <person name="Min B."/>
            <person name="Chaduli D."/>
            <person name="Navarro D."/>
            <person name="Favel A."/>
            <person name="Norest M."/>
            <person name="Lesage-Meessen L."/>
            <person name="Balint B."/>
            <person name="Merenyi Z."/>
            <person name="de Eugenio L."/>
            <person name="Morin E."/>
            <person name="Martinez A.T."/>
            <person name="Baldrian P."/>
            <person name="Stursova M."/>
            <person name="Martinez M.J."/>
            <person name="Novotny C."/>
            <person name="Magnuson J.K."/>
            <person name="Spatafora J.W."/>
            <person name="Maurice S."/>
            <person name="Pangilinan J."/>
            <person name="Andreopoulos W."/>
            <person name="LaButti K."/>
            <person name="Hundley H."/>
            <person name="Na H."/>
            <person name="Kuo A."/>
            <person name="Barry K."/>
            <person name="Lipzen A."/>
            <person name="Henrissat B."/>
            <person name="Riley R."/>
            <person name="Ahrendt S."/>
            <person name="Nagy L.G."/>
            <person name="Grigoriev I.V."/>
            <person name="Martin F."/>
            <person name="Rosso M.N."/>
        </authorList>
    </citation>
    <scope>NUCLEOTIDE SEQUENCE [LARGE SCALE GENOMIC DNA]</scope>
    <source>
        <strain evidence="2 3">CIRM-BRFM 1785</strain>
    </source>
</reference>
<feature type="region of interest" description="Disordered" evidence="1">
    <location>
        <begin position="1"/>
        <end position="32"/>
    </location>
</feature>
<feature type="non-terminal residue" evidence="2">
    <location>
        <position position="211"/>
    </location>
</feature>
<accession>A0ABQ8KFN1</accession>
<comment type="caution">
    <text evidence="2">The sequence shown here is derived from an EMBL/GenBank/DDBJ whole genome shotgun (WGS) entry which is preliminary data.</text>
</comment>
<evidence type="ECO:0000313" key="2">
    <source>
        <dbReference type="EMBL" id="KAH9836057.1"/>
    </source>
</evidence>
<sequence length="211" mass="22231">MGPTFSPCPRPILKRPSTVADVPSLSRDRDEPTELLAIDRGILQPVVRFPSRPALSKTFSAHSSAQYDRSPIVVQPNTCALPARGCPGRTYSLDDPALLASARASSSRRRSPSRAGRHLHPRAAAALPANEEDDDPTPRASPHAPLPALVPDLSSESDESDGFTSPPNELIAAGAHPRSGKPGADSLSMGLASLHLSQSEALAFLPHPPSP</sequence>
<evidence type="ECO:0000256" key="1">
    <source>
        <dbReference type="SAM" id="MobiDB-lite"/>
    </source>
</evidence>
<name>A0ABQ8KFN1_9APHY</name>
<feature type="region of interest" description="Disordered" evidence="1">
    <location>
        <begin position="80"/>
        <end position="188"/>
    </location>
</feature>
<feature type="compositionally biased region" description="Low complexity" evidence="1">
    <location>
        <begin position="93"/>
        <end position="105"/>
    </location>
</feature>
<protein>
    <submittedName>
        <fullName evidence="2">Uncharacterized protein</fullName>
    </submittedName>
</protein>
<feature type="compositionally biased region" description="Basic residues" evidence="1">
    <location>
        <begin position="106"/>
        <end position="121"/>
    </location>
</feature>
<dbReference type="EMBL" id="JADCUA010000011">
    <property type="protein sequence ID" value="KAH9836057.1"/>
    <property type="molecule type" value="Genomic_DNA"/>
</dbReference>
<dbReference type="RefSeq" id="XP_047778342.1">
    <property type="nucleotide sequence ID" value="XM_047919678.1"/>
</dbReference>